<evidence type="ECO:0000313" key="3">
    <source>
        <dbReference type="EMBL" id="ABW67767.1"/>
    </source>
</evidence>
<evidence type="ECO:0000313" key="4">
    <source>
        <dbReference type="Proteomes" id="UP000008561"/>
    </source>
</evidence>
<dbReference type="Proteomes" id="UP000008561">
    <property type="component" value="Chromosome"/>
</dbReference>
<gene>
    <name evidence="3" type="ordered locus">Dole_1963</name>
</gene>
<dbReference type="STRING" id="96561.Dole_1963"/>
<comment type="similarity">
    <text evidence="1">Belongs to the NAD(P)-dependent epimerase/dehydratase family.</text>
</comment>
<dbReference type="eggNOG" id="COG0451">
    <property type="taxonomic scope" value="Bacteria"/>
</dbReference>
<name>A8ZT84_DESOH</name>
<dbReference type="RefSeq" id="WP_012175379.1">
    <property type="nucleotide sequence ID" value="NC_009943.1"/>
</dbReference>
<dbReference type="AlphaFoldDB" id="A8ZT84"/>
<protein>
    <submittedName>
        <fullName evidence="3">NAD-dependent epimerase/dehydratase</fullName>
    </submittedName>
</protein>
<dbReference type="InterPro" id="IPR001509">
    <property type="entry name" value="Epimerase_deHydtase"/>
</dbReference>
<dbReference type="Pfam" id="PF01370">
    <property type="entry name" value="Epimerase"/>
    <property type="match status" value="1"/>
</dbReference>
<organism evidence="3 4">
    <name type="scientific">Desulfosudis oleivorans (strain DSM 6200 / JCM 39069 / Hxd3)</name>
    <name type="common">Desulfococcus oleovorans</name>
    <dbReference type="NCBI Taxonomy" id="96561"/>
    <lineage>
        <taxon>Bacteria</taxon>
        <taxon>Pseudomonadati</taxon>
        <taxon>Thermodesulfobacteriota</taxon>
        <taxon>Desulfobacteria</taxon>
        <taxon>Desulfobacterales</taxon>
        <taxon>Desulfosudaceae</taxon>
        <taxon>Desulfosudis</taxon>
    </lineage>
</organism>
<accession>A8ZT84</accession>
<proteinExistence type="inferred from homology"/>
<evidence type="ECO:0000259" key="2">
    <source>
        <dbReference type="Pfam" id="PF01370"/>
    </source>
</evidence>
<dbReference type="KEGG" id="dol:Dole_1963"/>
<dbReference type="OrthoDB" id="9801785at2"/>
<dbReference type="EMBL" id="CP000859">
    <property type="protein sequence ID" value="ABW67767.1"/>
    <property type="molecule type" value="Genomic_DNA"/>
</dbReference>
<dbReference type="HOGENOM" id="CLU_007383_1_6_7"/>
<sequence>MRILVTGATGFVGRHLVPELLTRGHEVVTASRDARKATSMPWYDKVTPIVFDLLTETSNPTLLPDSLDMAIHLAWPGLPNYKSLFHFEENLPASYFFIKRLVQSGVTRIMVTGTCFEYGMQEGALSEDTPTMPSNPYGLAKDTLRKSLEMLHRYHDFNLQWIRLFYMYGPGQSPNSLLSLLDAAIDNDEPVFNMSGGEQLRDYLPVEEVARRVALLVGHPECTGIINCCSGQPVSVRQLVEQRIAERQSNISLNLGYYPYPEYEPMSFWGVPEKLDQVLKHEP</sequence>
<dbReference type="PANTHER" id="PTHR43000">
    <property type="entry name" value="DTDP-D-GLUCOSE 4,6-DEHYDRATASE-RELATED"/>
    <property type="match status" value="1"/>
</dbReference>
<evidence type="ECO:0000256" key="1">
    <source>
        <dbReference type="ARBA" id="ARBA00007637"/>
    </source>
</evidence>
<dbReference type="Gene3D" id="3.40.50.720">
    <property type="entry name" value="NAD(P)-binding Rossmann-like Domain"/>
    <property type="match status" value="1"/>
</dbReference>
<reference evidence="3 4" key="1">
    <citation type="submission" date="2007-10" db="EMBL/GenBank/DDBJ databases">
        <title>Complete sequence of Desulfococcus oleovorans Hxd3.</title>
        <authorList>
            <consortium name="US DOE Joint Genome Institute"/>
            <person name="Copeland A."/>
            <person name="Lucas S."/>
            <person name="Lapidus A."/>
            <person name="Barry K."/>
            <person name="Glavina del Rio T."/>
            <person name="Dalin E."/>
            <person name="Tice H."/>
            <person name="Pitluck S."/>
            <person name="Kiss H."/>
            <person name="Brettin T."/>
            <person name="Bruce D."/>
            <person name="Detter J.C."/>
            <person name="Han C."/>
            <person name="Schmutz J."/>
            <person name="Larimer F."/>
            <person name="Land M."/>
            <person name="Hauser L."/>
            <person name="Kyrpides N."/>
            <person name="Kim E."/>
            <person name="Wawrik B."/>
            <person name="Richardson P."/>
        </authorList>
    </citation>
    <scope>NUCLEOTIDE SEQUENCE [LARGE SCALE GENOMIC DNA]</scope>
    <source>
        <strain evidence="4">DSM 6200 / JCM 39069 / Hxd3</strain>
    </source>
</reference>
<feature type="domain" description="NAD-dependent epimerase/dehydratase" evidence="2">
    <location>
        <begin position="3"/>
        <end position="227"/>
    </location>
</feature>
<keyword evidence="4" id="KW-1185">Reference proteome</keyword>
<dbReference type="SUPFAM" id="SSF51735">
    <property type="entry name" value="NAD(P)-binding Rossmann-fold domains"/>
    <property type="match status" value="1"/>
</dbReference>
<dbReference type="InterPro" id="IPR036291">
    <property type="entry name" value="NAD(P)-bd_dom_sf"/>
</dbReference>